<accession>A0ABD2QVB6</accession>
<organism evidence="1 2">
    <name type="scientific">Solanum stoloniferum</name>
    <dbReference type="NCBI Taxonomy" id="62892"/>
    <lineage>
        <taxon>Eukaryota</taxon>
        <taxon>Viridiplantae</taxon>
        <taxon>Streptophyta</taxon>
        <taxon>Embryophyta</taxon>
        <taxon>Tracheophyta</taxon>
        <taxon>Spermatophyta</taxon>
        <taxon>Magnoliopsida</taxon>
        <taxon>eudicotyledons</taxon>
        <taxon>Gunneridae</taxon>
        <taxon>Pentapetalae</taxon>
        <taxon>asterids</taxon>
        <taxon>lamiids</taxon>
        <taxon>Solanales</taxon>
        <taxon>Solanaceae</taxon>
        <taxon>Solanoideae</taxon>
        <taxon>Solaneae</taxon>
        <taxon>Solanum</taxon>
    </lineage>
</organism>
<dbReference type="AlphaFoldDB" id="A0ABD2QVB6"/>
<protein>
    <submittedName>
        <fullName evidence="1">Uncharacterized protein</fullName>
    </submittedName>
</protein>
<proteinExistence type="predicted"/>
<sequence length="186" mass="21752">MSSSSFHIKKSSKICTNNIDDLSLVKSTTLANWYEEFEVLSRNYKKTQESSSRYKLQVIKEVQELTSSPNVFIPIVQLNSNNNNNISLFDKYEIDRISSQLEKYIENSSKEKIIKNNHDKKFKIFKGFLLFRYYKMMKMNMCVTSSYDDVVVVEKSVYNNSRLPEKSPVSAPVVKFDTCRPWSKHV</sequence>
<dbReference type="EMBL" id="JBJKTR010000023">
    <property type="protein sequence ID" value="KAL3323475.1"/>
    <property type="molecule type" value="Genomic_DNA"/>
</dbReference>
<evidence type="ECO:0000313" key="1">
    <source>
        <dbReference type="EMBL" id="KAL3323475.1"/>
    </source>
</evidence>
<keyword evidence="2" id="KW-1185">Reference proteome</keyword>
<reference evidence="1 2" key="1">
    <citation type="submission" date="2024-05" db="EMBL/GenBank/DDBJ databases">
        <title>De novo assembly of an allotetraploid wild potato.</title>
        <authorList>
            <person name="Hosaka A.J."/>
        </authorList>
    </citation>
    <scope>NUCLEOTIDE SEQUENCE [LARGE SCALE GENOMIC DNA]</scope>
    <source>
        <tissue evidence="1">Young leaves</tissue>
    </source>
</reference>
<dbReference type="Proteomes" id="UP001627284">
    <property type="component" value="Unassembled WGS sequence"/>
</dbReference>
<gene>
    <name evidence="1" type="ORF">AABB24_037895</name>
</gene>
<evidence type="ECO:0000313" key="2">
    <source>
        <dbReference type="Proteomes" id="UP001627284"/>
    </source>
</evidence>
<name>A0ABD2QVB6_9SOLN</name>
<comment type="caution">
    <text evidence="1">The sequence shown here is derived from an EMBL/GenBank/DDBJ whole genome shotgun (WGS) entry which is preliminary data.</text>
</comment>